<evidence type="ECO:0000313" key="6">
    <source>
        <dbReference type="EMBL" id="PZQ16023.1"/>
    </source>
</evidence>
<protein>
    <recommendedName>
        <fullName evidence="5">3-phospho-D-glycerate guanylyltransferase</fullName>
        <shortName evidence="5">3PG guanylyltransferase</shortName>
        <ecNumber evidence="5">2.7.7.106</ecNumber>
    </recommendedName>
</protein>
<dbReference type="AlphaFoldDB" id="A0A2W5MEX5"/>
<comment type="function">
    <text evidence="5">Guanylyltransferase that catalyzes the activation of (2R)-3-phosphoglycerate (3PG) as 3-[(R)-glyceryl]-diphospho-5'-guanosine, via the condensation of 3PG with GTP. It is involved in the biosynthesis of a derivative of the hydride carrier cofactor coenzyme F420, 3PG-F420.</text>
</comment>
<dbReference type="EC" id="2.7.7.106" evidence="5"/>
<name>A0A2W5MEX5_ANCNO</name>
<dbReference type="HAMAP" id="MF_02114">
    <property type="entry name" value="CofC"/>
    <property type="match status" value="1"/>
</dbReference>
<dbReference type="GO" id="GO:0043814">
    <property type="term" value="F:phospholactate guanylyltransferase activity"/>
    <property type="evidence" value="ECO:0007669"/>
    <property type="project" value="InterPro"/>
</dbReference>
<comment type="pathway">
    <text evidence="5">Cofactor biosynthesis; coenzyme F420 biosynthesis.</text>
</comment>
<dbReference type="NCBIfam" id="TIGR03552">
    <property type="entry name" value="F420_cofC"/>
    <property type="match status" value="1"/>
</dbReference>
<sequence>MIASRRETWALIAVKRFDLAKTRLSPALAPAARTALAEAMLEEVLAALSGSSALDGALVVTSDPAAAAIARRVGAAAIGDAAESGVNAAVDQGLRCLARWEASRAIVVPADVPLLVGAEIDEVAAALDRAEVVLAPAERDGGTNVLALSPIDAIAPAFGADSLNRHVEAARAAGREARVVRLSGAGLDIDTPEDLERLVRRGGSTRAAALLSELSARAPRRRAGSLPERIMQQ</sequence>
<evidence type="ECO:0000313" key="7">
    <source>
        <dbReference type="Proteomes" id="UP000249577"/>
    </source>
</evidence>
<dbReference type="Pfam" id="PF01983">
    <property type="entry name" value="CofC"/>
    <property type="match status" value="1"/>
</dbReference>
<dbReference type="Gene3D" id="3.90.550.10">
    <property type="entry name" value="Spore Coat Polysaccharide Biosynthesis Protein SpsA, Chain A"/>
    <property type="match status" value="1"/>
</dbReference>
<keyword evidence="3 5" id="KW-0547">Nucleotide-binding</keyword>
<dbReference type="InterPro" id="IPR002835">
    <property type="entry name" value="CofC"/>
</dbReference>
<keyword evidence="4 5" id="KW-0342">GTP-binding</keyword>
<dbReference type="UniPathway" id="UPA00071"/>
<evidence type="ECO:0000256" key="3">
    <source>
        <dbReference type="ARBA" id="ARBA00022741"/>
    </source>
</evidence>
<accession>A0A2W5MEX5</accession>
<dbReference type="SUPFAM" id="SSF53448">
    <property type="entry name" value="Nucleotide-diphospho-sugar transferases"/>
    <property type="match status" value="1"/>
</dbReference>
<keyword evidence="2 5" id="KW-0548">Nucleotidyltransferase</keyword>
<evidence type="ECO:0000256" key="4">
    <source>
        <dbReference type="ARBA" id="ARBA00023134"/>
    </source>
</evidence>
<comment type="caution">
    <text evidence="6">The sequence shown here is derived from an EMBL/GenBank/DDBJ whole genome shotgun (WGS) entry which is preliminary data.</text>
</comment>
<dbReference type="GO" id="GO:0052645">
    <property type="term" value="P:F420-0 metabolic process"/>
    <property type="evidence" value="ECO:0007669"/>
    <property type="project" value="UniProtKB-UniRule"/>
</dbReference>
<proteinExistence type="inferred from homology"/>
<evidence type="ECO:0000256" key="5">
    <source>
        <dbReference type="HAMAP-Rule" id="MF_02114"/>
    </source>
</evidence>
<gene>
    <name evidence="6" type="primary">cofC</name>
    <name evidence="5" type="synonym">fbiD</name>
    <name evidence="6" type="ORF">DI565_09470</name>
</gene>
<reference evidence="6 7" key="1">
    <citation type="submission" date="2017-08" db="EMBL/GenBank/DDBJ databases">
        <title>Infants hospitalized years apart are colonized by the same room-sourced microbial strains.</title>
        <authorList>
            <person name="Brooks B."/>
            <person name="Olm M.R."/>
            <person name="Firek B.A."/>
            <person name="Baker R."/>
            <person name="Thomas B.C."/>
            <person name="Morowitz M.J."/>
            <person name="Banfield J.F."/>
        </authorList>
    </citation>
    <scope>NUCLEOTIDE SEQUENCE [LARGE SCALE GENOMIC DNA]</scope>
    <source>
        <strain evidence="6">S2_005_003_R2_43</strain>
    </source>
</reference>
<comment type="similarity">
    <text evidence="5">Belongs to the CofC family.</text>
</comment>
<dbReference type="EMBL" id="QFPN01000004">
    <property type="protein sequence ID" value="PZQ16023.1"/>
    <property type="molecule type" value="Genomic_DNA"/>
</dbReference>
<keyword evidence="1 5" id="KW-0808">Transferase</keyword>
<dbReference type="PANTHER" id="PTHR40392">
    <property type="entry name" value="2-PHOSPHO-L-LACTATE GUANYLYLTRANSFERASE"/>
    <property type="match status" value="1"/>
</dbReference>
<organism evidence="6 7">
    <name type="scientific">Ancylobacter novellus</name>
    <name type="common">Thiobacillus novellus</name>
    <dbReference type="NCBI Taxonomy" id="921"/>
    <lineage>
        <taxon>Bacteria</taxon>
        <taxon>Pseudomonadati</taxon>
        <taxon>Pseudomonadota</taxon>
        <taxon>Alphaproteobacteria</taxon>
        <taxon>Hyphomicrobiales</taxon>
        <taxon>Xanthobacteraceae</taxon>
        <taxon>Ancylobacter</taxon>
    </lineage>
</organism>
<dbReference type="PANTHER" id="PTHR40392:SF1">
    <property type="entry name" value="2-PHOSPHO-L-LACTATE GUANYLYLTRANSFERASE"/>
    <property type="match status" value="1"/>
</dbReference>
<dbReference type="InterPro" id="IPR029044">
    <property type="entry name" value="Nucleotide-diphossugar_trans"/>
</dbReference>
<comment type="catalytic activity">
    <reaction evidence="5">
        <text>(2R)-3-phosphoglycerate + GTP + H(+) = 3-[(R)-glyceryl]-diphospho-5'-guanosine + diphosphate</text>
        <dbReference type="Rhea" id="RHEA:63440"/>
        <dbReference type="ChEBI" id="CHEBI:15378"/>
        <dbReference type="ChEBI" id="CHEBI:33019"/>
        <dbReference type="ChEBI" id="CHEBI:37565"/>
        <dbReference type="ChEBI" id="CHEBI:58272"/>
        <dbReference type="ChEBI" id="CHEBI:147306"/>
        <dbReference type="EC" id="2.7.7.106"/>
    </reaction>
</comment>
<evidence type="ECO:0000256" key="2">
    <source>
        <dbReference type="ARBA" id="ARBA00022695"/>
    </source>
</evidence>
<evidence type="ECO:0000256" key="1">
    <source>
        <dbReference type="ARBA" id="ARBA00022679"/>
    </source>
</evidence>
<dbReference type="Proteomes" id="UP000249577">
    <property type="component" value="Unassembled WGS sequence"/>
</dbReference>
<dbReference type="GO" id="GO:0005525">
    <property type="term" value="F:GTP binding"/>
    <property type="evidence" value="ECO:0007669"/>
    <property type="project" value="UniProtKB-KW"/>
</dbReference>